<name>A0A369NJJ1_EGGLN</name>
<evidence type="ECO:0000256" key="7">
    <source>
        <dbReference type="NCBIfam" id="TIGR02188"/>
    </source>
</evidence>
<proteinExistence type="inferred from homology"/>
<evidence type="ECO:0000313" key="16">
    <source>
        <dbReference type="Proteomes" id="UP000253752"/>
    </source>
</evidence>
<dbReference type="Proteomes" id="UP000312594">
    <property type="component" value="Unassembled WGS sequence"/>
</dbReference>
<dbReference type="InterPro" id="IPR045851">
    <property type="entry name" value="AMP-bd_C_sf"/>
</dbReference>
<evidence type="ECO:0000259" key="10">
    <source>
        <dbReference type="Pfam" id="PF13193"/>
    </source>
</evidence>
<sequence length="663" mass="74248">MNRNTRNAFIRQMLQNETSIEPSPEFSYNALIKSRQDYDAMYSRSIADPEAFWADMATEHLDWFKPWDAVEEYDFDSDEPFVRYFRGGELNASCNCIDRHLNGPRRNKAALIWQGEPTEEVDVYTYQRLHREVCKAANMLRRLGVRKGDRVVLYMPMVPQLAISMLACARIGAIHCVVFSGLSAESLKDRIVDSGATVVITSNYGYRSGKILRLKEICDKALDMCPQVESCVVVRRIEKRTAMKAGRDFWWDDVLAPEAPQCEPERMEANDPLFILYTSGSTAKPKGILHGTGGYLLYATLTSKYVFDLKEHDIFWCTADAGWITGHSYLVYGPLSNGTTSLMFEGVPNFPKPDRFWEIVEKFGVNILYTAPTAVRSMMKDGDRWVNEHDISTLRLLGSVGEPITSKAWMWYYSTVGHGMCPIVDTWWQTETGGIMITSIPGAVDMKPGSAALPFFGIEPRVIGADGAEADAGERGSLVLTRPWPGMMLGVYGNAKAHKDVYFPTPGYYLTGDGAYRDEDGYFWITGRIDDVMNVSGHRIGTAEVESALVSYSQVAEAAVVGYPHPVKGEGIYAYITVKEGTVIDADLRDRLFVHVRESIGPIATPDVIHFANALPKTRSGKIMRRILRKIAAQETEDLCDISTLSEPSVVHELIQETKRMSA</sequence>
<keyword evidence="6" id="KW-0007">Acetylation</keyword>
<protein>
    <recommendedName>
        <fullName evidence="2 7">Acetate--CoA ligase</fullName>
        <ecNumber evidence="2 7">6.2.1.1</ecNumber>
    </recommendedName>
</protein>
<dbReference type="Pfam" id="PF16177">
    <property type="entry name" value="ACAS_N"/>
    <property type="match status" value="1"/>
</dbReference>
<dbReference type="RefSeq" id="WP_009306458.1">
    <property type="nucleotide sequence ID" value="NZ_AP031442.1"/>
</dbReference>
<keyword evidence="8" id="KW-0812">Transmembrane</keyword>
<evidence type="ECO:0000256" key="3">
    <source>
        <dbReference type="ARBA" id="ARBA00022598"/>
    </source>
</evidence>
<feature type="domain" description="Acetyl-coenzyme A synthetase N-terminal" evidence="11">
    <location>
        <begin position="38"/>
        <end position="96"/>
    </location>
</feature>
<dbReference type="Pfam" id="PF13193">
    <property type="entry name" value="AMP-binding_C"/>
    <property type="match status" value="1"/>
</dbReference>
<dbReference type="InterPro" id="IPR000873">
    <property type="entry name" value="AMP-dep_synth/lig_dom"/>
</dbReference>
<dbReference type="EMBL" id="PPTY01000005">
    <property type="protein sequence ID" value="RDB87147.1"/>
    <property type="molecule type" value="Genomic_DNA"/>
</dbReference>
<evidence type="ECO:0000313" key="18">
    <source>
        <dbReference type="Proteomes" id="UP000253970"/>
    </source>
</evidence>
<comment type="caution">
    <text evidence="15">The sequence shown here is derived from an EMBL/GenBank/DDBJ whole genome shotgun (WGS) entry which is preliminary data.</text>
</comment>
<organism evidence="15 19">
    <name type="scientific">Eggerthella lenta</name>
    <name type="common">Eubacterium lentum</name>
    <dbReference type="NCBI Taxonomy" id="84112"/>
    <lineage>
        <taxon>Bacteria</taxon>
        <taxon>Bacillati</taxon>
        <taxon>Actinomycetota</taxon>
        <taxon>Coriobacteriia</taxon>
        <taxon>Eggerthellales</taxon>
        <taxon>Eggerthellaceae</taxon>
        <taxon>Eggerthella</taxon>
    </lineage>
</organism>
<dbReference type="EMBL" id="PPTX01000009">
    <property type="protein sequence ID" value="RDB79949.1"/>
    <property type="molecule type" value="Genomic_DNA"/>
</dbReference>
<dbReference type="SUPFAM" id="SSF56801">
    <property type="entry name" value="Acetyl-CoA synthetase-like"/>
    <property type="match status" value="1"/>
</dbReference>
<evidence type="ECO:0000256" key="8">
    <source>
        <dbReference type="SAM" id="Phobius"/>
    </source>
</evidence>
<dbReference type="GO" id="GO:0003987">
    <property type="term" value="F:acetate-CoA ligase activity"/>
    <property type="evidence" value="ECO:0007669"/>
    <property type="project" value="UniProtKB-UniRule"/>
</dbReference>
<dbReference type="InterPro" id="IPR025110">
    <property type="entry name" value="AMP-bd_C"/>
</dbReference>
<dbReference type="Gene3D" id="3.30.300.30">
    <property type="match status" value="1"/>
</dbReference>
<dbReference type="EMBL" id="VEVP01000008">
    <property type="protein sequence ID" value="TNU92482.1"/>
    <property type="molecule type" value="Genomic_DNA"/>
</dbReference>
<evidence type="ECO:0000259" key="11">
    <source>
        <dbReference type="Pfam" id="PF16177"/>
    </source>
</evidence>
<dbReference type="Proteomes" id="UP000253970">
    <property type="component" value="Unassembled WGS sequence"/>
</dbReference>
<comment type="similarity">
    <text evidence="1">Belongs to the ATP-dependent AMP-binding enzyme family.</text>
</comment>
<keyword evidence="8" id="KW-1133">Transmembrane helix</keyword>
<reference evidence="15" key="3">
    <citation type="submission" date="2019-06" db="EMBL/GenBank/DDBJ databases">
        <authorList>
            <person name="Bisanz J.E."/>
            <person name="Turnbaugh P.J."/>
        </authorList>
    </citation>
    <scope>NUCLEOTIDE SEQUENCE</scope>
    <source>
        <strain evidence="15">SECO-MT75m2</strain>
    </source>
</reference>
<evidence type="ECO:0000313" key="13">
    <source>
        <dbReference type="EMBL" id="RDB79949.1"/>
    </source>
</evidence>
<keyword evidence="5" id="KW-0067">ATP-binding</keyword>
<dbReference type="Gene3D" id="3.40.50.12780">
    <property type="entry name" value="N-terminal domain of ligase-like"/>
    <property type="match status" value="1"/>
</dbReference>
<evidence type="ECO:0000313" key="15">
    <source>
        <dbReference type="EMBL" id="TNU92482.1"/>
    </source>
</evidence>
<dbReference type="PANTHER" id="PTHR24095:SF14">
    <property type="entry name" value="ACETYL-COENZYME A SYNTHETASE 1"/>
    <property type="match status" value="1"/>
</dbReference>
<evidence type="ECO:0000259" key="9">
    <source>
        <dbReference type="Pfam" id="PF00501"/>
    </source>
</evidence>
<evidence type="ECO:0000256" key="5">
    <source>
        <dbReference type="ARBA" id="ARBA00022840"/>
    </source>
</evidence>
<dbReference type="PANTHER" id="PTHR24095">
    <property type="entry name" value="ACETYL-COENZYME A SYNTHETASE"/>
    <property type="match status" value="1"/>
</dbReference>
<dbReference type="GO" id="GO:0005829">
    <property type="term" value="C:cytosol"/>
    <property type="evidence" value="ECO:0007669"/>
    <property type="project" value="TreeGrafter"/>
</dbReference>
<dbReference type="Proteomes" id="UP000253752">
    <property type="component" value="Unassembled WGS sequence"/>
</dbReference>
<dbReference type="NCBIfam" id="NF001208">
    <property type="entry name" value="PRK00174.1"/>
    <property type="match status" value="1"/>
</dbReference>
<evidence type="ECO:0000256" key="6">
    <source>
        <dbReference type="ARBA" id="ARBA00022990"/>
    </source>
</evidence>
<accession>A0A369NJJ1</accession>
<gene>
    <name evidence="15" type="primary">acs</name>
    <name evidence="14" type="ORF">C1871_04730</name>
    <name evidence="13" type="ORF">C1872_07185</name>
    <name evidence="12" type="ORF">C1875_10905</name>
    <name evidence="15" type="ORF">FIC87_05100</name>
</gene>
<evidence type="ECO:0000256" key="2">
    <source>
        <dbReference type="ARBA" id="ARBA00013275"/>
    </source>
</evidence>
<dbReference type="FunFam" id="3.40.50.12780:FF:000001">
    <property type="entry name" value="Acetyl-coenzyme A synthetase"/>
    <property type="match status" value="1"/>
</dbReference>
<keyword evidence="8" id="KW-0472">Membrane</keyword>
<evidence type="ECO:0000313" key="12">
    <source>
        <dbReference type="EMBL" id="RDB68862.1"/>
    </source>
</evidence>
<dbReference type="GO" id="GO:0005524">
    <property type="term" value="F:ATP binding"/>
    <property type="evidence" value="ECO:0007669"/>
    <property type="project" value="UniProtKB-KW"/>
</dbReference>
<dbReference type="EC" id="6.2.1.1" evidence="2 7"/>
<dbReference type="InterPro" id="IPR042099">
    <property type="entry name" value="ANL_N_sf"/>
</dbReference>
<dbReference type="AlphaFoldDB" id="A0A369NJJ1"/>
<dbReference type="CDD" id="cd05966">
    <property type="entry name" value="ACS"/>
    <property type="match status" value="1"/>
</dbReference>
<evidence type="ECO:0000256" key="1">
    <source>
        <dbReference type="ARBA" id="ARBA00006432"/>
    </source>
</evidence>
<feature type="domain" description="AMP-binding enzyme C-terminal" evidence="10">
    <location>
        <begin position="544"/>
        <end position="622"/>
    </location>
</feature>
<dbReference type="NCBIfam" id="TIGR02188">
    <property type="entry name" value="Ac_CoA_lig_AcsA"/>
    <property type="match status" value="1"/>
</dbReference>
<evidence type="ECO:0000256" key="4">
    <source>
        <dbReference type="ARBA" id="ARBA00022741"/>
    </source>
</evidence>
<dbReference type="EMBL" id="PPTU01000017">
    <property type="protein sequence ID" value="RDB68862.1"/>
    <property type="molecule type" value="Genomic_DNA"/>
</dbReference>
<reference evidence="16 17" key="2">
    <citation type="journal article" date="2018" name="Elife">
        <title>Discovery and characterization of a prevalent human gut bacterial enzyme sufficient for the inactivation of a family of plant toxins.</title>
        <authorList>
            <person name="Koppel N."/>
            <person name="Bisanz J.E."/>
            <person name="Pandelia M.E."/>
            <person name="Turnbaugh P.J."/>
            <person name="Balskus E.P."/>
        </authorList>
    </citation>
    <scope>NUCLEOTIDE SEQUENCE [LARGE SCALE GENOMIC DNA]</scope>
    <source>
        <strain evidence="14 17">FAA1-1-60AUCSF</strain>
        <strain evidence="13 16">MR1 #12</strain>
        <strain evidence="12 18">W1 BHI 6</strain>
    </source>
</reference>
<dbReference type="Pfam" id="PF00501">
    <property type="entry name" value="AMP-binding"/>
    <property type="match status" value="1"/>
</dbReference>
<dbReference type="InterPro" id="IPR011904">
    <property type="entry name" value="Ac_CoA_lig"/>
</dbReference>
<feature type="domain" description="AMP-dependent synthetase/ligase" evidence="9">
    <location>
        <begin position="106"/>
        <end position="491"/>
    </location>
</feature>
<dbReference type="Proteomes" id="UP000253857">
    <property type="component" value="Unassembled WGS sequence"/>
</dbReference>
<evidence type="ECO:0000313" key="14">
    <source>
        <dbReference type="EMBL" id="RDB87147.1"/>
    </source>
</evidence>
<reference evidence="15 19" key="1">
    <citation type="journal article" date="2005" name="Appl. Environ. Microbiol.">
        <title>Intestinal bacterial communities that produce active estrogen-like compounds enterodiol and enterolactone in humans.</title>
        <authorList>
            <person name="Clavel T."/>
            <person name="Henderson G."/>
            <person name="Alpert C.A."/>
            <person name="Philippe C."/>
            <person name="Rigottier-Gois L."/>
            <person name="Dore J."/>
            <person name="Blaut M."/>
        </authorList>
    </citation>
    <scope>NUCLEOTIDE SEQUENCE [LARGE SCALE GENOMIC DNA]</scope>
    <source>
        <strain evidence="15 19">SECO-MT75m2</strain>
    </source>
</reference>
<evidence type="ECO:0000313" key="17">
    <source>
        <dbReference type="Proteomes" id="UP000253857"/>
    </source>
</evidence>
<keyword evidence="4" id="KW-0547">Nucleotide-binding</keyword>
<dbReference type="GO" id="GO:0016208">
    <property type="term" value="F:AMP binding"/>
    <property type="evidence" value="ECO:0007669"/>
    <property type="project" value="InterPro"/>
</dbReference>
<dbReference type="FunFam" id="3.30.300.30:FF:000004">
    <property type="entry name" value="Acetyl-coenzyme A synthetase"/>
    <property type="match status" value="1"/>
</dbReference>
<feature type="transmembrane region" description="Helical" evidence="8">
    <location>
        <begin position="151"/>
        <end position="173"/>
    </location>
</feature>
<dbReference type="GO" id="GO:0019427">
    <property type="term" value="P:acetyl-CoA biosynthetic process from acetate"/>
    <property type="evidence" value="ECO:0007669"/>
    <property type="project" value="UniProtKB-UniRule"/>
</dbReference>
<dbReference type="InterPro" id="IPR032387">
    <property type="entry name" value="ACAS_N"/>
</dbReference>
<keyword evidence="3 15" id="KW-0436">Ligase</keyword>
<evidence type="ECO:0000313" key="19">
    <source>
        <dbReference type="Proteomes" id="UP000312594"/>
    </source>
</evidence>